<dbReference type="SUPFAM" id="SSF55144">
    <property type="entry name" value="LigT-like"/>
    <property type="match status" value="1"/>
</dbReference>
<dbReference type="RefSeq" id="WP_380223154.1">
    <property type="nucleotide sequence ID" value="NZ_JBHSOF010000001.1"/>
</dbReference>
<name>A0ABW0WVB7_9ACTN</name>
<organism evidence="1 2">
    <name type="scientific">Kitasatospora misakiensis</name>
    <dbReference type="NCBI Taxonomy" id="67330"/>
    <lineage>
        <taxon>Bacteria</taxon>
        <taxon>Bacillati</taxon>
        <taxon>Actinomycetota</taxon>
        <taxon>Actinomycetes</taxon>
        <taxon>Kitasatosporales</taxon>
        <taxon>Streptomycetaceae</taxon>
        <taxon>Kitasatospora</taxon>
    </lineage>
</organism>
<keyword evidence="1" id="KW-0436">Ligase</keyword>
<protein>
    <submittedName>
        <fullName evidence="1">2'-5' RNA ligase family protein</fullName>
    </submittedName>
</protein>
<comment type="caution">
    <text evidence="1">The sequence shown here is derived from an EMBL/GenBank/DDBJ whole genome shotgun (WGS) entry which is preliminary data.</text>
</comment>
<evidence type="ECO:0000313" key="1">
    <source>
        <dbReference type="EMBL" id="MFC5661595.1"/>
    </source>
</evidence>
<dbReference type="GO" id="GO:0016874">
    <property type="term" value="F:ligase activity"/>
    <property type="evidence" value="ECO:0007669"/>
    <property type="project" value="UniProtKB-KW"/>
</dbReference>
<sequence>MQTVELLCDPPFDRAVRTVWQRLADGGVDSLAHNPHPGHRPHLTLAACARMPAGAPERLDELLAGALPLTVRLTGLLSFAARSRRRVLSWSIVPTVELVRLHQRAWEALDGAEEPDRHYVPGRWSPHLGLTRRLTPDDLTRAHTVLGRHPDLTGTFTAARSFDSETGQTRPLGDSG</sequence>
<dbReference type="InterPro" id="IPR009097">
    <property type="entry name" value="Cyclic_Pdiesterase"/>
</dbReference>
<evidence type="ECO:0000313" key="2">
    <source>
        <dbReference type="Proteomes" id="UP001595975"/>
    </source>
</evidence>
<reference evidence="2" key="1">
    <citation type="journal article" date="2019" name="Int. J. Syst. Evol. Microbiol.">
        <title>The Global Catalogue of Microorganisms (GCM) 10K type strain sequencing project: providing services to taxonomists for standard genome sequencing and annotation.</title>
        <authorList>
            <consortium name="The Broad Institute Genomics Platform"/>
            <consortium name="The Broad Institute Genome Sequencing Center for Infectious Disease"/>
            <person name="Wu L."/>
            <person name="Ma J."/>
        </authorList>
    </citation>
    <scope>NUCLEOTIDE SEQUENCE [LARGE SCALE GENOMIC DNA]</scope>
    <source>
        <strain evidence="2">CGMCC 4.1437</strain>
    </source>
</reference>
<gene>
    <name evidence="1" type="ORF">ACFP3U_01215</name>
</gene>
<accession>A0ABW0WVB7</accession>
<keyword evidence="2" id="KW-1185">Reference proteome</keyword>
<dbReference type="Gene3D" id="3.90.1140.10">
    <property type="entry name" value="Cyclic phosphodiesterase"/>
    <property type="match status" value="1"/>
</dbReference>
<dbReference type="Pfam" id="PF13563">
    <property type="entry name" value="2_5_RNA_ligase2"/>
    <property type="match status" value="1"/>
</dbReference>
<dbReference type="EMBL" id="JBHSOF010000001">
    <property type="protein sequence ID" value="MFC5661595.1"/>
    <property type="molecule type" value="Genomic_DNA"/>
</dbReference>
<proteinExistence type="predicted"/>
<dbReference type="Proteomes" id="UP001595975">
    <property type="component" value="Unassembled WGS sequence"/>
</dbReference>